<sequence>MFNIDAERTKHFLGSLPTAFFSAFSGKFPKLIFVHCPSLA</sequence>
<name>A0NVT3_ROSAI</name>
<gene>
    <name evidence="1" type="ORF">SIAM614_19781</name>
</gene>
<accession>A0NVT3</accession>
<proteinExistence type="predicted"/>
<reference evidence="1 2" key="1">
    <citation type="submission" date="2006-05" db="EMBL/GenBank/DDBJ databases">
        <authorList>
            <person name="King G."/>
            <person name="Ferriera S."/>
            <person name="Johnson J."/>
            <person name="Kravitz S."/>
            <person name="Beeson K."/>
            <person name="Sutton G."/>
            <person name="Rogers Y.-H."/>
            <person name="Friedman R."/>
            <person name="Frazier M."/>
            <person name="Venter J.C."/>
        </authorList>
    </citation>
    <scope>NUCLEOTIDE SEQUENCE [LARGE SCALE GENOMIC DNA]</scope>
    <source>
        <strain evidence="2">ATCC 25650 / DSM 13394 / JCM 20685 / NBRC 16684 / NCIMB 2208 / IAM 12614 / B1</strain>
    </source>
</reference>
<protein>
    <submittedName>
        <fullName evidence="1">Uncharacterized protein</fullName>
    </submittedName>
</protein>
<comment type="caution">
    <text evidence="1">The sequence shown here is derived from an EMBL/GenBank/DDBJ whole genome shotgun (WGS) entry which is preliminary data.</text>
</comment>
<evidence type="ECO:0000313" key="2">
    <source>
        <dbReference type="Proteomes" id="UP000004848"/>
    </source>
</evidence>
<dbReference type="Proteomes" id="UP000004848">
    <property type="component" value="Unassembled WGS sequence"/>
</dbReference>
<dbReference type="EMBL" id="AAUW01000011">
    <property type="protein sequence ID" value="EAV43098.1"/>
    <property type="molecule type" value="Genomic_DNA"/>
</dbReference>
<evidence type="ECO:0000313" key="1">
    <source>
        <dbReference type="EMBL" id="EAV43098.1"/>
    </source>
</evidence>
<dbReference type="AlphaFoldDB" id="A0NVT3"/>
<organism evidence="1 2">
    <name type="scientific">Roseibium aggregatum (strain ATCC 25650 / DSM 13394 / JCM 20685 / NBRC 16684 / NCIMB 2208 / IAM 12614 / B1)</name>
    <name type="common">Stappia aggregata</name>
    <dbReference type="NCBI Taxonomy" id="384765"/>
    <lineage>
        <taxon>Bacteria</taxon>
        <taxon>Pseudomonadati</taxon>
        <taxon>Pseudomonadota</taxon>
        <taxon>Alphaproteobacteria</taxon>
        <taxon>Hyphomicrobiales</taxon>
        <taxon>Stappiaceae</taxon>
        <taxon>Roseibium</taxon>
    </lineage>
</organism>